<feature type="signal peptide" evidence="2">
    <location>
        <begin position="1"/>
        <end position="18"/>
    </location>
</feature>
<sequence length="204" mass="22235">MKKTAVLSILLLSVPALVSCSSVSNKKNASNQSSASSSVLQTSAKQESSASDSKSEETQLVGSDEYGYVKVPKSWVPFHEIEGGNDVQYSDGTDINIVTLNLFKPENLGVTEEEYSSLDTVQVSNSILVSREQSPELSKVWGSKSTIGGYEAYVVNAVSKSGKYLVTWIFKSDDGKFRYVALEGEADTLKILLPMVEESWTARR</sequence>
<feature type="compositionally biased region" description="Low complexity" evidence="1">
    <location>
        <begin position="27"/>
        <end position="45"/>
    </location>
</feature>
<reference evidence="3 4" key="1">
    <citation type="submission" date="2018-05" db="EMBL/GenBank/DDBJ databases">
        <title>Draft genome sequence of Streptococcus panodentis CCUG 70867T.</title>
        <authorList>
            <person name="Salva-Serra F."/>
            <person name="Mendez V."/>
            <person name="Jaen-Luchoro D."/>
            <person name="Gonzales-Siles L."/>
            <person name="Karlsson R."/>
            <person name="Engstrom-Jakobsson H."/>
            <person name="Busquets A."/>
            <person name="Gomila M."/>
            <person name="Pineiro-Iglesias B."/>
            <person name="Bennasar-Figueras A."/>
            <person name="Seeger M."/>
            <person name="Moore E."/>
        </authorList>
    </citation>
    <scope>NUCLEOTIDE SEQUENCE [LARGE SCALE GENOMIC DNA]</scope>
    <source>
        <strain evidence="3 4">CCUG 70867</strain>
    </source>
</reference>
<keyword evidence="4" id="KW-1185">Reference proteome</keyword>
<evidence type="ECO:0000256" key="1">
    <source>
        <dbReference type="SAM" id="MobiDB-lite"/>
    </source>
</evidence>
<feature type="chain" id="PRO_5047094220" description="Lipoprotein" evidence="2">
    <location>
        <begin position="19"/>
        <end position="204"/>
    </location>
</feature>
<evidence type="ECO:0008006" key="5">
    <source>
        <dbReference type="Google" id="ProtNLM"/>
    </source>
</evidence>
<dbReference type="Proteomes" id="UP001519349">
    <property type="component" value="Unassembled WGS sequence"/>
</dbReference>
<comment type="caution">
    <text evidence="3">The sequence shown here is derived from an EMBL/GenBank/DDBJ whole genome shotgun (WGS) entry which is preliminary data.</text>
</comment>
<evidence type="ECO:0000313" key="4">
    <source>
        <dbReference type="Proteomes" id="UP001519349"/>
    </source>
</evidence>
<evidence type="ECO:0000256" key="2">
    <source>
        <dbReference type="SAM" id="SignalP"/>
    </source>
</evidence>
<proteinExistence type="predicted"/>
<protein>
    <recommendedName>
        <fullName evidence="5">Lipoprotein</fullName>
    </recommendedName>
</protein>
<organism evidence="3 4">
    <name type="scientific">Streptococcus panodentis</name>
    <dbReference type="NCBI Taxonomy" id="1581472"/>
    <lineage>
        <taxon>Bacteria</taxon>
        <taxon>Bacillati</taxon>
        <taxon>Bacillota</taxon>
        <taxon>Bacilli</taxon>
        <taxon>Lactobacillales</taxon>
        <taxon>Streptococcaceae</taxon>
        <taxon>Streptococcus</taxon>
    </lineage>
</organism>
<dbReference type="EMBL" id="QFAY01000020">
    <property type="protein sequence ID" value="MBP2621598.1"/>
    <property type="molecule type" value="Genomic_DNA"/>
</dbReference>
<accession>A0ABS5AYE4</accession>
<name>A0ABS5AYE4_9STRE</name>
<gene>
    <name evidence="3" type="ORF">DHL47_09780</name>
</gene>
<keyword evidence="2" id="KW-0732">Signal</keyword>
<dbReference type="RefSeq" id="WP_128837449.1">
    <property type="nucleotide sequence ID" value="NZ_QFAY01000020.1"/>
</dbReference>
<dbReference type="PROSITE" id="PS51257">
    <property type="entry name" value="PROKAR_LIPOPROTEIN"/>
    <property type="match status" value="1"/>
</dbReference>
<feature type="region of interest" description="Disordered" evidence="1">
    <location>
        <begin position="27"/>
        <end position="59"/>
    </location>
</feature>
<evidence type="ECO:0000313" key="3">
    <source>
        <dbReference type="EMBL" id="MBP2621598.1"/>
    </source>
</evidence>